<evidence type="ECO:0000313" key="6">
    <source>
        <dbReference type="EMBL" id="QMU24872.1"/>
    </source>
</evidence>
<dbReference type="EMBL" id="MT503148">
    <property type="protein sequence ID" value="QMU24872.1"/>
    <property type="molecule type" value="Genomic_DNA"/>
</dbReference>
<feature type="signal peptide" evidence="5">
    <location>
        <begin position="1"/>
        <end position="19"/>
    </location>
</feature>
<dbReference type="Pfam" id="PF16810">
    <property type="entry name" value="RXLR"/>
    <property type="match status" value="1"/>
</dbReference>
<comment type="function">
    <text evidence="5">Effector that suppresses plant defense responses during pathogen infection.</text>
</comment>
<comment type="subcellular location">
    <subcellularLocation>
        <location evidence="1 5">Secreted</location>
    </subcellularLocation>
</comment>
<organism evidence="6">
    <name type="scientific">Phytophthora agathidicida</name>
    <dbReference type="NCBI Taxonomy" id="1642459"/>
    <lineage>
        <taxon>Eukaryota</taxon>
        <taxon>Sar</taxon>
        <taxon>Stramenopiles</taxon>
        <taxon>Oomycota</taxon>
        <taxon>Peronosporomycetes</taxon>
        <taxon>Peronosporales</taxon>
        <taxon>Peronosporaceae</taxon>
        <taxon>Phytophthora</taxon>
    </lineage>
</organism>
<reference evidence="6" key="1">
    <citation type="journal article" date="2020" name="Mol. Plant">
        <title>Functional analysis of RXLR effectors from the New Zealand kauri dieback pathogen Phytophthora agathidicida.</title>
        <authorList>
            <person name="Guo Y."/>
            <person name="Dupont P.Y."/>
            <person name="Mesarich C.H."/>
            <person name="Yang B."/>
            <person name="McDougal R.L."/>
            <person name="Panda P."/>
            <person name="Dijkwel P."/>
            <person name="Studholme D.J."/>
            <person name="Sambles C."/>
            <person name="Win J."/>
            <person name="Wang Y."/>
            <person name="Williams N.M."/>
            <person name="Bradshaw R.E."/>
        </authorList>
    </citation>
    <scope>NUCLEOTIDE SEQUENCE</scope>
    <source>
        <strain evidence="6">3770</strain>
    </source>
</reference>
<comment type="similarity">
    <text evidence="2 5">Belongs to the RxLR effector family.</text>
</comment>
<evidence type="ECO:0000256" key="2">
    <source>
        <dbReference type="ARBA" id="ARBA00010400"/>
    </source>
</evidence>
<dbReference type="AlphaFoldDB" id="A0A7G4WI37"/>
<feature type="chain" id="PRO_5044949327" description="RxLR effector protein" evidence="5">
    <location>
        <begin position="20"/>
        <end position="400"/>
    </location>
</feature>
<evidence type="ECO:0000256" key="3">
    <source>
        <dbReference type="ARBA" id="ARBA00022525"/>
    </source>
</evidence>
<keyword evidence="3 5" id="KW-0964">Secreted</keyword>
<keyword evidence="4 5" id="KW-0732">Signal</keyword>
<name>A0A7G4WI37_9STRA</name>
<evidence type="ECO:0000256" key="1">
    <source>
        <dbReference type="ARBA" id="ARBA00004613"/>
    </source>
</evidence>
<gene>
    <name evidence="6" type="primary">PaRXLR48</name>
</gene>
<sequence length="400" mass="45220">MRVHYIALAIATLVASADATSMGAKTEIATPEFSVNQRYLRSHKTATTNGDDEERGLFGWQLLDDAIENMMLSSKIKELLKKRPTADKAYEALNVKSVNTNLFESQQWNDWATYVRKANPKDPDESIAAGMSVVYGVDRFSDMLAAASKDTKTVEIATKLENAQVNRWIVGGWGPENIFKTLNLDKNVDDIFNSPQYATWTRYLKAYTTKHPTEKVDEAQIFISAYGEFKFVKLLSSADDAVSPVTQKFKEEVIQKWLELTTPPNDVFKQLKLDKVGIDDILSSPLLSTWVQYMNQFNEKIPRKKTTMIGIFTMHYGDEALAKMLEAAKKVPETKQLAKNLQTAQFNQWMADEKTPKAVLESVLKLDDQSFTNNAAGDIWRAYNKAYAKNFPETGFAFQP</sequence>
<evidence type="ECO:0000256" key="5">
    <source>
        <dbReference type="RuleBase" id="RU367124"/>
    </source>
</evidence>
<protein>
    <recommendedName>
        <fullName evidence="5">RxLR effector protein</fullName>
    </recommendedName>
</protein>
<accession>A0A7G4WI37</accession>
<evidence type="ECO:0000256" key="4">
    <source>
        <dbReference type="ARBA" id="ARBA00022729"/>
    </source>
</evidence>
<proteinExistence type="inferred from homology"/>
<comment type="domain">
    <text evidence="5">The RxLR-dEER motif acts to carry the protein into the host cell cytoplasm through binding to cell surface phosphatidylinositol-3-phosphate.</text>
</comment>
<dbReference type="InterPro" id="IPR031825">
    <property type="entry name" value="RXLR"/>
</dbReference>